<dbReference type="Proteomes" id="UP000003779">
    <property type="component" value="Chromosome"/>
</dbReference>
<evidence type="ECO:0000313" key="3">
    <source>
        <dbReference type="Proteomes" id="UP000003779"/>
    </source>
</evidence>
<feature type="compositionally biased region" description="Basic and acidic residues" evidence="1">
    <location>
        <begin position="46"/>
        <end position="68"/>
    </location>
</feature>
<dbReference type="PATRIC" id="fig|1205910.3.peg.4683"/>
<accession>J7L8P0</accession>
<proteinExistence type="predicted"/>
<reference evidence="3" key="2">
    <citation type="submission" date="2012-08" db="EMBL/GenBank/DDBJ databases">
        <title>Whole-genome sequence of Nocardiopsis alba strain ATCC BAA-2165 associated with honeybees.</title>
        <authorList>
            <person name="Qiao J."/>
            <person name="Chen L."/>
            <person name="Li Y."/>
            <person name="Wang J."/>
            <person name="Zhang W."/>
            <person name="Chen S."/>
        </authorList>
    </citation>
    <scope>NUCLEOTIDE SEQUENCE [LARGE SCALE GENOMIC DNA]</scope>
    <source>
        <strain evidence="3">ATCC BAA-2165 / BE74</strain>
    </source>
</reference>
<gene>
    <name evidence="2" type="ordered locus">B005_4957</name>
</gene>
<evidence type="ECO:0000256" key="1">
    <source>
        <dbReference type="SAM" id="MobiDB-lite"/>
    </source>
</evidence>
<evidence type="ECO:0000313" key="2">
    <source>
        <dbReference type="EMBL" id="AFR07149.1"/>
    </source>
</evidence>
<feature type="compositionally biased region" description="Basic and acidic residues" evidence="1">
    <location>
        <begin position="14"/>
        <end position="23"/>
    </location>
</feature>
<dbReference type="STRING" id="1205910.B005_4957"/>
<dbReference type="AlphaFoldDB" id="J7L8P0"/>
<protein>
    <submittedName>
        <fullName evidence="2">Uncharacterized protein</fullName>
    </submittedName>
</protein>
<dbReference type="HOGENOM" id="CLU_2789737_0_0_11"/>
<name>J7L8P0_NOCAA</name>
<sequence length="68" mass="7396">MCDERLSGMLTEPRGSRREECRAARALSGPPTLGPTLLGRGLAFGDDARPPNDHGHTPVVQRPERHPV</sequence>
<feature type="region of interest" description="Disordered" evidence="1">
    <location>
        <begin position="1"/>
        <end position="68"/>
    </location>
</feature>
<reference evidence="2 3" key="1">
    <citation type="journal article" date="2012" name="J. Bacteriol.">
        <title>Whole-Genome Sequence of Nocardiopsis alba Strain ATCC BAA-2165, Associated with Honeybees.</title>
        <authorList>
            <person name="Qiao J."/>
            <person name="Chen L."/>
            <person name="Li Y."/>
            <person name="Wang J."/>
            <person name="Zhang W."/>
            <person name="Chen S."/>
        </authorList>
    </citation>
    <scope>NUCLEOTIDE SEQUENCE [LARGE SCALE GENOMIC DNA]</scope>
    <source>
        <strain evidence="3">ATCC BAA-2165 / BE74</strain>
    </source>
</reference>
<organism evidence="2 3">
    <name type="scientific">Nocardiopsis alba (strain ATCC BAA-2165 / BE74)</name>
    <dbReference type="NCBI Taxonomy" id="1205910"/>
    <lineage>
        <taxon>Bacteria</taxon>
        <taxon>Bacillati</taxon>
        <taxon>Actinomycetota</taxon>
        <taxon>Actinomycetes</taxon>
        <taxon>Streptosporangiales</taxon>
        <taxon>Nocardiopsidaceae</taxon>
        <taxon>Nocardiopsis</taxon>
    </lineage>
</organism>
<feature type="compositionally biased region" description="Low complexity" evidence="1">
    <location>
        <begin position="29"/>
        <end position="41"/>
    </location>
</feature>
<dbReference type="EMBL" id="CP003788">
    <property type="protein sequence ID" value="AFR07149.1"/>
    <property type="molecule type" value="Genomic_DNA"/>
</dbReference>
<dbReference type="KEGG" id="nal:B005_4957"/>